<feature type="signal peptide" evidence="2">
    <location>
        <begin position="1"/>
        <end position="21"/>
    </location>
</feature>
<proteinExistence type="predicted"/>
<dbReference type="Proteomes" id="UP000436825">
    <property type="component" value="Unassembled WGS sequence"/>
</dbReference>
<evidence type="ECO:0008006" key="5">
    <source>
        <dbReference type="Google" id="ProtNLM"/>
    </source>
</evidence>
<accession>A0A7J5JRU1</accession>
<dbReference type="AlphaFoldDB" id="A0A7J5JRU1"/>
<feature type="chain" id="PRO_5029623222" description="DUF4595 domain-containing protein" evidence="2">
    <location>
        <begin position="22"/>
        <end position="289"/>
    </location>
</feature>
<evidence type="ECO:0000313" key="4">
    <source>
        <dbReference type="Proteomes" id="UP000436825"/>
    </source>
</evidence>
<sequence>MKKNVLLNLFVAFMLSLTCSACNNDDAEDRNADIENKEDGDNTSGDKEGEDEGKGSPYKPFETNIMVKQIIEYATGQGQSKQKDYHNFKYDEKGRIIEYITHRDNTLMDDWLYFYRNDTIYHQSLAGSGNGEVIPYAELGDNGYVLYFLGLYGEHVSPWIYGYDDNGFLKQFDSVFLSYSKENRSAVALGKKDLWVRFYKYTQYLNNTSIDLNSIILEKTYTPRHGAQFDFVGKRSMYLIDSSADANGKLPRVYAYELDNKNRISKISCVTRSGNNIMYTNYYEIDYYD</sequence>
<evidence type="ECO:0000313" key="3">
    <source>
        <dbReference type="EMBL" id="KAB4454154.1"/>
    </source>
</evidence>
<dbReference type="RefSeq" id="WP_211478390.1">
    <property type="nucleotide sequence ID" value="NZ_CP072224.1"/>
</dbReference>
<evidence type="ECO:0000256" key="1">
    <source>
        <dbReference type="SAM" id="MobiDB-lite"/>
    </source>
</evidence>
<keyword evidence="2" id="KW-0732">Signal</keyword>
<organism evidence="3 4">
    <name type="scientific">Bacteroides thetaiotaomicron</name>
    <dbReference type="NCBI Taxonomy" id="818"/>
    <lineage>
        <taxon>Bacteria</taxon>
        <taxon>Pseudomonadati</taxon>
        <taxon>Bacteroidota</taxon>
        <taxon>Bacteroidia</taxon>
        <taxon>Bacteroidales</taxon>
        <taxon>Bacteroidaceae</taxon>
        <taxon>Bacteroides</taxon>
    </lineage>
</organism>
<name>A0A7J5JRU1_BACT4</name>
<reference evidence="3 4" key="1">
    <citation type="journal article" date="2019" name="Nat. Med.">
        <title>A library of human gut bacterial isolates paired with longitudinal multiomics data enables mechanistic microbiome research.</title>
        <authorList>
            <person name="Poyet M."/>
            <person name="Groussin M."/>
            <person name="Gibbons S.M."/>
            <person name="Avila-Pacheco J."/>
            <person name="Jiang X."/>
            <person name="Kearney S.M."/>
            <person name="Perrotta A.R."/>
            <person name="Berdy B."/>
            <person name="Zhao S."/>
            <person name="Lieberman T.D."/>
            <person name="Swanson P.K."/>
            <person name="Smith M."/>
            <person name="Roesemann S."/>
            <person name="Alexander J.E."/>
            <person name="Rich S.A."/>
            <person name="Livny J."/>
            <person name="Vlamakis H."/>
            <person name="Clish C."/>
            <person name="Bullock K."/>
            <person name="Deik A."/>
            <person name="Scott J."/>
            <person name="Pierce K.A."/>
            <person name="Xavier R.J."/>
            <person name="Alm E.J."/>
        </authorList>
    </citation>
    <scope>NUCLEOTIDE SEQUENCE [LARGE SCALE GENOMIC DNA]</scope>
    <source>
        <strain evidence="3 4">BIOML-A160</strain>
    </source>
</reference>
<feature type="region of interest" description="Disordered" evidence="1">
    <location>
        <begin position="29"/>
        <end position="60"/>
    </location>
</feature>
<comment type="caution">
    <text evidence="3">The sequence shown here is derived from an EMBL/GenBank/DDBJ whole genome shotgun (WGS) entry which is preliminary data.</text>
</comment>
<evidence type="ECO:0000256" key="2">
    <source>
        <dbReference type="SAM" id="SignalP"/>
    </source>
</evidence>
<gene>
    <name evidence="3" type="ORF">GAN75_17565</name>
</gene>
<feature type="compositionally biased region" description="Basic and acidic residues" evidence="1">
    <location>
        <begin position="29"/>
        <end position="47"/>
    </location>
</feature>
<dbReference type="EMBL" id="WCRW01000012">
    <property type="protein sequence ID" value="KAB4454154.1"/>
    <property type="molecule type" value="Genomic_DNA"/>
</dbReference>
<protein>
    <recommendedName>
        <fullName evidence="5">DUF4595 domain-containing protein</fullName>
    </recommendedName>
</protein>